<name>A0A9P0SG27_PIEBR</name>
<evidence type="ECO:0000313" key="1">
    <source>
        <dbReference type="EMBL" id="CAH3854140.1"/>
    </source>
</evidence>
<gene>
    <name evidence="1" type="ORF">PIBRA_LOCUS382</name>
</gene>
<dbReference type="EMBL" id="CALOZG010000001">
    <property type="protein sequence ID" value="CAH3854140.1"/>
    <property type="molecule type" value="Genomic_DNA"/>
</dbReference>
<evidence type="ECO:0000313" key="2">
    <source>
        <dbReference type="Proteomes" id="UP001152562"/>
    </source>
</evidence>
<keyword evidence="2" id="KW-1185">Reference proteome</keyword>
<proteinExistence type="predicted"/>
<sequence>MPQTLYMCLYTSVAPLLEFPVITVGGRGLGVVARIDRRTTAVTGARGYHRELQFFQVSRHPPVNLKSKCRRFVISGFEEQEINRKQFKWRNKFNVALPAVNWLRVAAPRRRRNRRIPSSRRPPALKLFLRARDSHRRPREPCWLVNILQDPSPFSN</sequence>
<comment type="caution">
    <text evidence="1">The sequence shown here is derived from an EMBL/GenBank/DDBJ whole genome shotgun (WGS) entry which is preliminary data.</text>
</comment>
<accession>A0A9P0SG27</accession>
<dbReference type="Proteomes" id="UP001152562">
    <property type="component" value="Unassembled WGS sequence"/>
</dbReference>
<reference evidence="1" key="1">
    <citation type="submission" date="2022-05" db="EMBL/GenBank/DDBJ databases">
        <authorList>
            <person name="Okamura Y."/>
        </authorList>
    </citation>
    <scope>NUCLEOTIDE SEQUENCE</scope>
</reference>
<protein>
    <submittedName>
        <fullName evidence="1">Uncharacterized protein</fullName>
    </submittedName>
</protein>
<dbReference type="AlphaFoldDB" id="A0A9P0SG27"/>
<organism evidence="1 2">
    <name type="scientific">Pieris brassicae</name>
    <name type="common">White butterfly</name>
    <name type="synonym">Large white butterfly</name>
    <dbReference type="NCBI Taxonomy" id="7116"/>
    <lineage>
        <taxon>Eukaryota</taxon>
        <taxon>Metazoa</taxon>
        <taxon>Ecdysozoa</taxon>
        <taxon>Arthropoda</taxon>
        <taxon>Hexapoda</taxon>
        <taxon>Insecta</taxon>
        <taxon>Pterygota</taxon>
        <taxon>Neoptera</taxon>
        <taxon>Endopterygota</taxon>
        <taxon>Lepidoptera</taxon>
        <taxon>Glossata</taxon>
        <taxon>Ditrysia</taxon>
        <taxon>Papilionoidea</taxon>
        <taxon>Pieridae</taxon>
        <taxon>Pierinae</taxon>
        <taxon>Pieris</taxon>
    </lineage>
</organism>